<evidence type="ECO:0000313" key="1">
    <source>
        <dbReference type="EMBL" id="GAA1844467.1"/>
    </source>
</evidence>
<gene>
    <name evidence="1" type="ORF">GCM10009836_24890</name>
</gene>
<proteinExistence type="predicted"/>
<protein>
    <recommendedName>
        <fullName evidence="3">NIPSNAP domain-containing protein</fullName>
    </recommendedName>
</protein>
<evidence type="ECO:0008006" key="3">
    <source>
        <dbReference type="Google" id="ProtNLM"/>
    </source>
</evidence>
<dbReference type="Proteomes" id="UP001500449">
    <property type="component" value="Unassembled WGS sequence"/>
</dbReference>
<organism evidence="1 2">
    <name type="scientific">Pseudonocardia ailaonensis</name>
    <dbReference type="NCBI Taxonomy" id="367279"/>
    <lineage>
        <taxon>Bacteria</taxon>
        <taxon>Bacillati</taxon>
        <taxon>Actinomycetota</taxon>
        <taxon>Actinomycetes</taxon>
        <taxon>Pseudonocardiales</taxon>
        <taxon>Pseudonocardiaceae</taxon>
        <taxon>Pseudonocardia</taxon>
    </lineage>
</organism>
<dbReference type="EMBL" id="BAAAQK010000005">
    <property type="protein sequence ID" value="GAA1844467.1"/>
    <property type="molecule type" value="Genomic_DNA"/>
</dbReference>
<keyword evidence="2" id="KW-1185">Reference proteome</keyword>
<sequence>MSRVAIIDRITLAEDRVESWLGRLDQEYRPTVEERGAMLVSSWRRHIDGETIELCLVWECPDIAAFWKVRSEARLDPRILEWWAATDDIAISRDRKVYGSS</sequence>
<dbReference type="SUPFAM" id="SSF54909">
    <property type="entry name" value="Dimeric alpha+beta barrel"/>
    <property type="match status" value="1"/>
</dbReference>
<dbReference type="Gene3D" id="3.30.70.100">
    <property type="match status" value="1"/>
</dbReference>
<comment type="caution">
    <text evidence="1">The sequence shown here is derived from an EMBL/GenBank/DDBJ whole genome shotgun (WGS) entry which is preliminary data.</text>
</comment>
<dbReference type="RefSeq" id="WP_344415712.1">
    <property type="nucleotide sequence ID" value="NZ_BAAAQK010000005.1"/>
</dbReference>
<dbReference type="InterPro" id="IPR011008">
    <property type="entry name" value="Dimeric_a/b-barrel"/>
</dbReference>
<accession>A0ABN2MYI7</accession>
<reference evidence="1 2" key="1">
    <citation type="journal article" date="2019" name="Int. J. Syst. Evol. Microbiol.">
        <title>The Global Catalogue of Microorganisms (GCM) 10K type strain sequencing project: providing services to taxonomists for standard genome sequencing and annotation.</title>
        <authorList>
            <consortium name="The Broad Institute Genomics Platform"/>
            <consortium name="The Broad Institute Genome Sequencing Center for Infectious Disease"/>
            <person name="Wu L."/>
            <person name="Ma J."/>
        </authorList>
    </citation>
    <scope>NUCLEOTIDE SEQUENCE [LARGE SCALE GENOMIC DNA]</scope>
    <source>
        <strain evidence="1 2">JCM 16009</strain>
    </source>
</reference>
<evidence type="ECO:0000313" key="2">
    <source>
        <dbReference type="Proteomes" id="UP001500449"/>
    </source>
</evidence>
<name>A0ABN2MYI7_9PSEU</name>